<evidence type="ECO:0000313" key="2">
    <source>
        <dbReference type="EMBL" id="GFY05603.1"/>
    </source>
</evidence>
<dbReference type="EMBL" id="BMAU01021255">
    <property type="protein sequence ID" value="GFY05603.1"/>
    <property type="molecule type" value="Genomic_DNA"/>
</dbReference>
<proteinExistence type="predicted"/>
<protein>
    <submittedName>
        <fullName evidence="2">Transposable element Tcb1 transposase</fullName>
    </submittedName>
</protein>
<name>A0A8X6VF46_TRICX</name>
<evidence type="ECO:0000256" key="1">
    <source>
        <dbReference type="ARBA" id="ARBA00004123"/>
    </source>
</evidence>
<comment type="subcellular location">
    <subcellularLocation>
        <location evidence="1">Nucleus</location>
    </subcellularLocation>
</comment>
<keyword evidence="3" id="KW-1185">Reference proteome</keyword>
<evidence type="ECO:0000313" key="3">
    <source>
        <dbReference type="Proteomes" id="UP000887159"/>
    </source>
</evidence>
<dbReference type="SUPFAM" id="SSF46689">
    <property type="entry name" value="Homeodomain-like"/>
    <property type="match status" value="1"/>
</dbReference>
<comment type="caution">
    <text evidence="2">The sequence shown here is derived from an EMBL/GenBank/DDBJ whole genome shotgun (WGS) entry which is preliminary data.</text>
</comment>
<dbReference type="GO" id="GO:0005634">
    <property type="term" value="C:nucleus"/>
    <property type="evidence" value="ECO:0007669"/>
    <property type="project" value="UniProtKB-SubCell"/>
</dbReference>
<dbReference type="Proteomes" id="UP000887159">
    <property type="component" value="Unassembled WGS sequence"/>
</dbReference>
<reference evidence="2" key="1">
    <citation type="submission" date="2020-08" db="EMBL/GenBank/DDBJ databases">
        <title>Multicomponent nature underlies the extraordinary mechanical properties of spider dragline silk.</title>
        <authorList>
            <person name="Kono N."/>
            <person name="Nakamura H."/>
            <person name="Mori M."/>
            <person name="Yoshida Y."/>
            <person name="Ohtoshi R."/>
            <person name="Malay A.D."/>
            <person name="Moran D.A.P."/>
            <person name="Tomita M."/>
            <person name="Numata K."/>
            <person name="Arakawa K."/>
        </authorList>
    </citation>
    <scope>NUCLEOTIDE SEQUENCE</scope>
</reference>
<dbReference type="AlphaFoldDB" id="A0A8X6VF46"/>
<accession>A0A8X6VF46</accession>
<sequence length="115" mass="12996">MTDLSEFEKGMIVGMRCAGCSMTETAIYLGRARSTVSAVMTAYKKCGNATSGKHNSGRKRKLTDRDKRVLTRIVARKRKQSLSQITSEVNSQQEPSKGNFMLRTCMKELEFVNHW</sequence>
<dbReference type="InterPro" id="IPR009057">
    <property type="entry name" value="Homeodomain-like_sf"/>
</dbReference>
<organism evidence="2 3">
    <name type="scientific">Trichonephila clavipes</name>
    <name type="common">Golden silk orbweaver</name>
    <name type="synonym">Nephila clavipes</name>
    <dbReference type="NCBI Taxonomy" id="2585209"/>
    <lineage>
        <taxon>Eukaryota</taxon>
        <taxon>Metazoa</taxon>
        <taxon>Ecdysozoa</taxon>
        <taxon>Arthropoda</taxon>
        <taxon>Chelicerata</taxon>
        <taxon>Arachnida</taxon>
        <taxon>Araneae</taxon>
        <taxon>Araneomorphae</taxon>
        <taxon>Entelegynae</taxon>
        <taxon>Araneoidea</taxon>
        <taxon>Nephilidae</taxon>
        <taxon>Trichonephila</taxon>
    </lineage>
</organism>
<gene>
    <name evidence="2" type="primary">TCB1_604</name>
    <name evidence="2" type="ORF">TNCV_4402701</name>
</gene>